<dbReference type="EMBL" id="FZPD01000003">
    <property type="protein sequence ID" value="SNS96150.1"/>
    <property type="molecule type" value="Genomic_DNA"/>
</dbReference>
<dbReference type="InterPro" id="IPR011611">
    <property type="entry name" value="PfkB_dom"/>
</dbReference>
<feature type="domain" description="Carbohydrate kinase PfkB" evidence="3">
    <location>
        <begin position="14"/>
        <end position="311"/>
    </location>
</feature>
<dbReference type="CDD" id="cd01172">
    <property type="entry name" value="RfaE_like"/>
    <property type="match status" value="1"/>
</dbReference>
<dbReference type="SUPFAM" id="SSF53613">
    <property type="entry name" value="Ribokinase-like"/>
    <property type="match status" value="1"/>
</dbReference>
<evidence type="ECO:0000256" key="2">
    <source>
        <dbReference type="ARBA" id="ARBA00022777"/>
    </source>
</evidence>
<name>A0A239IR86_EKHLU</name>
<keyword evidence="5" id="KW-1185">Reference proteome</keyword>
<dbReference type="InterPro" id="IPR002173">
    <property type="entry name" value="Carboh/pur_kinase_PfkB_CS"/>
</dbReference>
<dbReference type="InterPro" id="IPR029056">
    <property type="entry name" value="Ribokinase-like"/>
</dbReference>
<dbReference type="GO" id="GO:0033785">
    <property type="term" value="F:heptose 7-phosphate kinase activity"/>
    <property type="evidence" value="ECO:0007669"/>
    <property type="project" value="TreeGrafter"/>
</dbReference>
<keyword evidence="2" id="KW-0418">Kinase</keyword>
<reference evidence="4 5" key="1">
    <citation type="submission" date="2017-06" db="EMBL/GenBank/DDBJ databases">
        <authorList>
            <person name="Kim H.J."/>
            <person name="Triplett B.A."/>
        </authorList>
    </citation>
    <scope>NUCLEOTIDE SEQUENCE [LARGE SCALE GENOMIC DNA]</scope>
    <source>
        <strain evidence="4 5">DSM 19307</strain>
    </source>
</reference>
<proteinExistence type="predicted"/>
<evidence type="ECO:0000313" key="5">
    <source>
        <dbReference type="Proteomes" id="UP000198393"/>
    </source>
</evidence>
<dbReference type="GO" id="GO:0005829">
    <property type="term" value="C:cytosol"/>
    <property type="evidence" value="ECO:0007669"/>
    <property type="project" value="TreeGrafter"/>
</dbReference>
<dbReference type="PROSITE" id="PS00583">
    <property type="entry name" value="PFKB_KINASES_1"/>
    <property type="match status" value="1"/>
</dbReference>
<keyword evidence="1" id="KW-0808">Transferase</keyword>
<dbReference type="GO" id="GO:0033786">
    <property type="term" value="F:heptose-1-phosphate adenylyltransferase activity"/>
    <property type="evidence" value="ECO:0007669"/>
    <property type="project" value="TreeGrafter"/>
</dbReference>
<dbReference type="PANTHER" id="PTHR46969">
    <property type="entry name" value="BIFUNCTIONAL PROTEIN HLDE"/>
    <property type="match status" value="1"/>
</dbReference>
<dbReference type="Proteomes" id="UP000198393">
    <property type="component" value="Unassembled WGS sequence"/>
</dbReference>
<dbReference type="PANTHER" id="PTHR46969:SF1">
    <property type="entry name" value="BIFUNCTIONAL PROTEIN HLDE"/>
    <property type="match status" value="1"/>
</dbReference>
<dbReference type="AlphaFoldDB" id="A0A239IR86"/>
<protein>
    <submittedName>
        <fullName evidence="4">RfaE bifunctional protein, domain I</fullName>
    </submittedName>
</protein>
<sequence length="332" mass="36683">MESIEDVFEAFKNKTVLVVGDVMIDNYMRGKASKISAEAPVPVIRLEKQEKRLGGAANVALNIRALGATPILCSVVGDDADGESFEQLLEFENMPNKGIIRSQNRVTTTKLRITSGLQHLIRVDNEDVHPLIDLDQKSLLHHIRNLLDECDLVIFEDYDKGTINPEVIEQTIKLAKEKNIPIAVDPKRRNFTKYQGVSLFKVNVADLKDGLDIEFDALDESELANAAKQLKDNVAADNYFITLSKHGLFYDSGKESGKLEAHKRNIVEVMGAGDTVISISGLCLTLGLPLEFIAELANIAGGIVCEMPGAVPIDREILFNEAKENPILKKYL</sequence>
<dbReference type="Pfam" id="PF00294">
    <property type="entry name" value="PfkB"/>
    <property type="match status" value="1"/>
</dbReference>
<dbReference type="Gene3D" id="3.40.1190.20">
    <property type="match status" value="1"/>
</dbReference>
<gene>
    <name evidence="4" type="ORF">SAMN05421640_1788</name>
</gene>
<dbReference type="RefSeq" id="WP_245811238.1">
    <property type="nucleotide sequence ID" value="NZ_FZPD01000003.1"/>
</dbReference>
<accession>A0A239IR86</accession>
<evidence type="ECO:0000259" key="3">
    <source>
        <dbReference type="Pfam" id="PF00294"/>
    </source>
</evidence>
<dbReference type="InterPro" id="IPR011913">
    <property type="entry name" value="RfaE_dom_I"/>
</dbReference>
<organism evidence="4 5">
    <name type="scientific">Ekhidna lutea</name>
    <dbReference type="NCBI Taxonomy" id="447679"/>
    <lineage>
        <taxon>Bacteria</taxon>
        <taxon>Pseudomonadati</taxon>
        <taxon>Bacteroidota</taxon>
        <taxon>Cytophagia</taxon>
        <taxon>Cytophagales</taxon>
        <taxon>Reichenbachiellaceae</taxon>
        <taxon>Ekhidna</taxon>
    </lineage>
</organism>
<evidence type="ECO:0000313" key="4">
    <source>
        <dbReference type="EMBL" id="SNS96150.1"/>
    </source>
</evidence>
<evidence type="ECO:0000256" key="1">
    <source>
        <dbReference type="ARBA" id="ARBA00022679"/>
    </source>
</evidence>
<dbReference type="GO" id="GO:0016773">
    <property type="term" value="F:phosphotransferase activity, alcohol group as acceptor"/>
    <property type="evidence" value="ECO:0007669"/>
    <property type="project" value="InterPro"/>
</dbReference>